<dbReference type="Proteomes" id="UP000000707">
    <property type="component" value="Unassembled WGS sequence"/>
</dbReference>
<dbReference type="STRING" id="590646.G3B3K4"/>
<dbReference type="eggNOG" id="KOG2517">
    <property type="taxonomic scope" value="Eukaryota"/>
</dbReference>
<protein>
    <recommendedName>
        <fullName evidence="1">Carbohydrate kinase FGGY C-terminal domain-containing protein</fullName>
    </recommendedName>
</protein>
<keyword evidence="3" id="KW-1185">Reference proteome</keyword>
<dbReference type="HOGENOM" id="CLU_009281_10_3_1"/>
<evidence type="ECO:0000313" key="3">
    <source>
        <dbReference type="Proteomes" id="UP000000707"/>
    </source>
</evidence>
<dbReference type="PANTHER" id="PTHR43435:SF1">
    <property type="entry name" value="PROTEIN MPA43"/>
    <property type="match status" value="1"/>
</dbReference>
<dbReference type="GO" id="GO:0005737">
    <property type="term" value="C:cytoplasm"/>
    <property type="evidence" value="ECO:0007669"/>
    <property type="project" value="TreeGrafter"/>
</dbReference>
<sequence length="513" mass="56169">MDLGVDIGTGSVRSFGDGFSAVRAITTTRHTSRVITQSSLEIFDAIQAVLPPTPVSGVCFAATCSMVVREKLVVDGRPVLAPFNCGTGASPGHQDIILWMDSRSHDQCATMNKQLEGSFMKQTIGEFIPELGLPKLKWLSDNSEKELYCFELYDWFSYVFQVGYYDKSQNLVEFALRDVDFTHGTAIDGSIKGWSREQLSFIGGNVKVGRSETVGPLDHVPSQLLPLGAPIGRAHPDLLADCHIFNGCIDCYGGWALTACPRQISMVAGTSTCFMFHTKAPAPLIPAVWGPFELVSQTAVYSFGQPATGKLFEDLFDEFSVGRDSFARMETITQEWELEHHQSIIELVRHYVYYGDKYGNRSPLSDFRMDECFIDGKNASVLGVSVFSQDEAAMVIRYHLIVEFLCFQTAQMLEPLPVDTIVVSGSQVNNTRLLRLLRHVTGKSVVILGGDHSLAVARGARGLCGSAGGESSHEAAAPLVAPPLSPQEASVMAAKFHVYKDLVAVQIKARRLL</sequence>
<organism evidence="3">
    <name type="scientific">Candida tenuis (strain ATCC 10573 / BCRC 21748 / CBS 615 / JCM 9827 / NBRC 10315 / NRRL Y-1498 / VKM Y-70)</name>
    <name type="common">Yeast</name>
    <name type="synonym">Yamadazyma tenuis</name>
    <dbReference type="NCBI Taxonomy" id="590646"/>
    <lineage>
        <taxon>Eukaryota</taxon>
        <taxon>Fungi</taxon>
        <taxon>Dikarya</taxon>
        <taxon>Ascomycota</taxon>
        <taxon>Saccharomycotina</taxon>
        <taxon>Pichiomycetes</taxon>
        <taxon>Debaryomycetaceae</taxon>
        <taxon>Yamadazyma</taxon>
    </lineage>
</organism>
<dbReference type="GO" id="GO:0019150">
    <property type="term" value="F:D-ribulokinase activity"/>
    <property type="evidence" value="ECO:0007669"/>
    <property type="project" value="TreeGrafter"/>
</dbReference>
<dbReference type="Pfam" id="PF02782">
    <property type="entry name" value="FGGY_C"/>
    <property type="match status" value="1"/>
</dbReference>
<dbReference type="InterPro" id="IPR018485">
    <property type="entry name" value="FGGY_C"/>
</dbReference>
<reference evidence="2 3" key="1">
    <citation type="journal article" date="2011" name="Proc. Natl. Acad. Sci. U.S.A.">
        <title>Comparative genomics of xylose-fermenting fungi for enhanced biofuel production.</title>
        <authorList>
            <person name="Wohlbach D.J."/>
            <person name="Kuo A."/>
            <person name="Sato T.K."/>
            <person name="Potts K.M."/>
            <person name="Salamov A.A."/>
            <person name="LaButti K.M."/>
            <person name="Sun H."/>
            <person name="Clum A."/>
            <person name="Pangilinan J.L."/>
            <person name="Lindquist E.A."/>
            <person name="Lucas S."/>
            <person name="Lapidus A."/>
            <person name="Jin M."/>
            <person name="Gunawan C."/>
            <person name="Balan V."/>
            <person name="Dale B.E."/>
            <person name="Jeffries T.W."/>
            <person name="Zinkel R."/>
            <person name="Barry K.W."/>
            <person name="Grigoriev I.V."/>
            <person name="Gasch A.P."/>
        </authorList>
    </citation>
    <scope>NUCLEOTIDE SEQUENCE [LARGE SCALE GENOMIC DNA]</scope>
    <source>
        <strain evidence="3">ATCC 10573 / BCRC 21748 / CBS 615 / JCM 9827 / NBRC 10315 / NRRL Y-1498 / VKM Y-70</strain>
    </source>
</reference>
<dbReference type="EMBL" id="GL996521">
    <property type="protein sequence ID" value="EGV64175.1"/>
    <property type="molecule type" value="Genomic_DNA"/>
</dbReference>
<accession>G3B3K4</accession>
<dbReference type="Gene3D" id="3.30.420.40">
    <property type="match status" value="2"/>
</dbReference>
<dbReference type="InterPro" id="IPR043129">
    <property type="entry name" value="ATPase_NBD"/>
</dbReference>
<gene>
    <name evidence="2" type="ORF">CANTEDRAFT_122459</name>
</gene>
<dbReference type="GO" id="GO:0019321">
    <property type="term" value="P:pentose metabolic process"/>
    <property type="evidence" value="ECO:0007669"/>
    <property type="project" value="TreeGrafter"/>
</dbReference>
<name>G3B3K4_CANTC</name>
<evidence type="ECO:0000259" key="1">
    <source>
        <dbReference type="Pfam" id="PF02782"/>
    </source>
</evidence>
<feature type="domain" description="Carbohydrate kinase FGGY C-terminal" evidence="1">
    <location>
        <begin position="266"/>
        <end position="455"/>
    </location>
</feature>
<dbReference type="AlphaFoldDB" id="G3B3K4"/>
<proteinExistence type="predicted"/>
<dbReference type="PANTHER" id="PTHR43435">
    <property type="entry name" value="RIBULOKINASE"/>
    <property type="match status" value="1"/>
</dbReference>
<dbReference type="SUPFAM" id="SSF53067">
    <property type="entry name" value="Actin-like ATPase domain"/>
    <property type="match status" value="2"/>
</dbReference>
<evidence type="ECO:0000313" key="2">
    <source>
        <dbReference type="EMBL" id="EGV64175.1"/>
    </source>
</evidence>
<dbReference type="OrthoDB" id="203824at2759"/>